<sequence>MELVESTQVAILKCSTLCQGRVRPVGFWTSSAYATPASSFLQCPDLLSWTTRRHGGASRIRNLRRAAELSSDRGRTSFATNGYSTKSGVFHTVQ</sequence>
<proteinExistence type="predicted"/>
<gene>
    <name evidence="1" type="ORF">P154DRAFT_524963</name>
</gene>
<dbReference type="AlphaFoldDB" id="A0A6A5WDU1"/>
<name>A0A6A5WDU1_9PLEO</name>
<reference evidence="1" key="1">
    <citation type="journal article" date="2020" name="Stud. Mycol.">
        <title>101 Dothideomycetes genomes: a test case for predicting lifestyles and emergence of pathogens.</title>
        <authorList>
            <person name="Haridas S."/>
            <person name="Albert R."/>
            <person name="Binder M."/>
            <person name="Bloem J."/>
            <person name="Labutti K."/>
            <person name="Salamov A."/>
            <person name="Andreopoulos B."/>
            <person name="Baker S."/>
            <person name="Barry K."/>
            <person name="Bills G."/>
            <person name="Bluhm B."/>
            <person name="Cannon C."/>
            <person name="Castanera R."/>
            <person name="Culley D."/>
            <person name="Daum C."/>
            <person name="Ezra D."/>
            <person name="Gonzalez J."/>
            <person name="Henrissat B."/>
            <person name="Kuo A."/>
            <person name="Liang C."/>
            <person name="Lipzen A."/>
            <person name="Lutzoni F."/>
            <person name="Magnuson J."/>
            <person name="Mondo S."/>
            <person name="Nolan M."/>
            <person name="Ohm R."/>
            <person name="Pangilinan J."/>
            <person name="Park H.-J."/>
            <person name="Ramirez L."/>
            <person name="Alfaro M."/>
            <person name="Sun H."/>
            <person name="Tritt A."/>
            <person name="Yoshinaga Y."/>
            <person name="Zwiers L.-H."/>
            <person name="Turgeon B."/>
            <person name="Goodwin S."/>
            <person name="Spatafora J."/>
            <person name="Crous P."/>
            <person name="Grigoriev I."/>
        </authorList>
    </citation>
    <scope>NUCLEOTIDE SEQUENCE</scope>
    <source>
        <strain evidence="1">CBS 123094</strain>
    </source>
</reference>
<dbReference type="EMBL" id="ML977615">
    <property type="protein sequence ID" value="KAF1997325.1"/>
    <property type="molecule type" value="Genomic_DNA"/>
</dbReference>
<accession>A0A6A5WDU1</accession>
<dbReference type="Proteomes" id="UP000799779">
    <property type="component" value="Unassembled WGS sequence"/>
</dbReference>
<evidence type="ECO:0000313" key="1">
    <source>
        <dbReference type="EMBL" id="KAF1997325.1"/>
    </source>
</evidence>
<evidence type="ECO:0000313" key="2">
    <source>
        <dbReference type="Proteomes" id="UP000799779"/>
    </source>
</evidence>
<keyword evidence="2" id="KW-1185">Reference proteome</keyword>
<protein>
    <submittedName>
        <fullName evidence="1">Uncharacterized protein</fullName>
    </submittedName>
</protein>
<organism evidence="1 2">
    <name type="scientific">Amniculicola lignicola CBS 123094</name>
    <dbReference type="NCBI Taxonomy" id="1392246"/>
    <lineage>
        <taxon>Eukaryota</taxon>
        <taxon>Fungi</taxon>
        <taxon>Dikarya</taxon>
        <taxon>Ascomycota</taxon>
        <taxon>Pezizomycotina</taxon>
        <taxon>Dothideomycetes</taxon>
        <taxon>Pleosporomycetidae</taxon>
        <taxon>Pleosporales</taxon>
        <taxon>Amniculicolaceae</taxon>
        <taxon>Amniculicola</taxon>
    </lineage>
</organism>